<protein>
    <submittedName>
        <fullName evidence="2">Uncharacterized protein</fullName>
    </submittedName>
</protein>
<name>A0A176YV37_9BRAD</name>
<feature type="compositionally biased region" description="Basic and acidic residues" evidence="1">
    <location>
        <begin position="1"/>
        <end position="10"/>
    </location>
</feature>
<evidence type="ECO:0000313" key="2">
    <source>
        <dbReference type="EMBL" id="OAF11559.1"/>
    </source>
</evidence>
<organism evidence="2 3">
    <name type="scientific">Bradyrhizobium neotropicale</name>
    <dbReference type="NCBI Taxonomy" id="1497615"/>
    <lineage>
        <taxon>Bacteria</taxon>
        <taxon>Pseudomonadati</taxon>
        <taxon>Pseudomonadota</taxon>
        <taxon>Alphaproteobacteria</taxon>
        <taxon>Hyphomicrobiales</taxon>
        <taxon>Nitrobacteraceae</taxon>
        <taxon>Bradyrhizobium</taxon>
    </lineage>
</organism>
<evidence type="ECO:0000313" key="3">
    <source>
        <dbReference type="Proteomes" id="UP000077173"/>
    </source>
</evidence>
<dbReference type="RefSeq" id="WP_063680569.1">
    <property type="nucleotide sequence ID" value="NZ_LSEF01000089.1"/>
</dbReference>
<feature type="compositionally biased region" description="Low complexity" evidence="1">
    <location>
        <begin position="58"/>
        <end position="72"/>
    </location>
</feature>
<accession>A0A176YV37</accession>
<proteinExistence type="predicted"/>
<feature type="region of interest" description="Disordered" evidence="1">
    <location>
        <begin position="44"/>
        <end position="102"/>
    </location>
</feature>
<gene>
    <name evidence="2" type="ORF">AXW67_22335</name>
</gene>
<dbReference type="GeneID" id="32580676"/>
<dbReference type="Proteomes" id="UP000077173">
    <property type="component" value="Unassembled WGS sequence"/>
</dbReference>
<sequence length="329" mass="34481">MSIASDRDDLQQASVYTNNNLQGTPASRERATLDALAAHQQSLKDLAAAQRASEEAARSSSSSMMRTNTASNASITMSQGKASIVSGSPHRATAASSPRPGMVTVNGITTTIEAAKAAGLISQDYQPGFSTGVAAAPQSIQQQPQVQQQQYQSNDDSTIKATAEQAKAINASTAAIEQANDAIGNFAVSSLLEDAVVSGDIPTTPPRGVSAEQVSAVVAGFEAQANAVLSETGASVSLLNNMLNESELRAARLATYRGNDRELRDLGNKAMDRLAKLPNDPALFKAMTADWHDIQITRGKDGDTLVKAPGWPKSMSWSAAVKQRLITPG</sequence>
<feature type="compositionally biased region" description="Polar residues" evidence="1">
    <location>
        <begin position="11"/>
        <end position="25"/>
    </location>
</feature>
<dbReference type="AlphaFoldDB" id="A0A176YV37"/>
<dbReference type="EMBL" id="LSEF01000089">
    <property type="protein sequence ID" value="OAF11559.1"/>
    <property type="molecule type" value="Genomic_DNA"/>
</dbReference>
<evidence type="ECO:0000256" key="1">
    <source>
        <dbReference type="SAM" id="MobiDB-lite"/>
    </source>
</evidence>
<feature type="region of interest" description="Disordered" evidence="1">
    <location>
        <begin position="1"/>
        <end position="31"/>
    </location>
</feature>
<reference evidence="2 3" key="1">
    <citation type="submission" date="2016-02" db="EMBL/GenBank/DDBJ databases">
        <title>Draft genome sequence of the strain BR 10247T Bradyrhizobium neotropicale isolated from nodules of Centrolobium paraense.</title>
        <authorList>
            <person name="Simoes-Araujo J.L."/>
            <person name="Barauna A.C."/>
            <person name="Silva K."/>
            <person name="Zilli J.E."/>
        </authorList>
    </citation>
    <scope>NUCLEOTIDE SEQUENCE [LARGE SCALE GENOMIC DNA]</scope>
    <source>
        <strain evidence="2 3">BR 10247</strain>
    </source>
</reference>
<keyword evidence="3" id="KW-1185">Reference proteome</keyword>
<comment type="caution">
    <text evidence="2">The sequence shown here is derived from an EMBL/GenBank/DDBJ whole genome shotgun (WGS) entry which is preliminary data.</text>
</comment>